<feature type="compositionally biased region" description="Polar residues" evidence="4">
    <location>
        <begin position="289"/>
        <end position="304"/>
    </location>
</feature>
<keyword evidence="3 5" id="KW-0472">Membrane</keyword>
<dbReference type="InterPro" id="IPR045095">
    <property type="entry name" value="ACDP"/>
</dbReference>
<evidence type="ECO:0000256" key="1">
    <source>
        <dbReference type="ARBA" id="ARBA00022737"/>
    </source>
</evidence>
<evidence type="ECO:0000259" key="7">
    <source>
        <dbReference type="PROSITE" id="PS51846"/>
    </source>
</evidence>
<evidence type="ECO:0000256" key="2">
    <source>
        <dbReference type="PROSITE-ProRule" id="PRU00703"/>
    </source>
</evidence>
<evidence type="ECO:0000313" key="8">
    <source>
        <dbReference type="EMBL" id="KAK9866389.1"/>
    </source>
</evidence>
<dbReference type="GO" id="GO:0010960">
    <property type="term" value="P:magnesium ion homeostasis"/>
    <property type="evidence" value="ECO:0007669"/>
    <property type="project" value="InterPro"/>
</dbReference>
<organism evidence="8 9">
    <name type="scientific">Apatococcus fuscideae</name>
    <dbReference type="NCBI Taxonomy" id="2026836"/>
    <lineage>
        <taxon>Eukaryota</taxon>
        <taxon>Viridiplantae</taxon>
        <taxon>Chlorophyta</taxon>
        <taxon>core chlorophytes</taxon>
        <taxon>Trebouxiophyceae</taxon>
        <taxon>Chlorellales</taxon>
        <taxon>Chlorellaceae</taxon>
        <taxon>Apatococcus</taxon>
    </lineage>
</organism>
<dbReference type="GO" id="GO:0030026">
    <property type="term" value="P:intracellular manganese ion homeostasis"/>
    <property type="evidence" value="ECO:0007669"/>
    <property type="project" value="TreeGrafter"/>
</dbReference>
<evidence type="ECO:0000256" key="4">
    <source>
        <dbReference type="SAM" id="MobiDB-lite"/>
    </source>
</evidence>
<feature type="domain" description="CBS" evidence="6">
    <location>
        <begin position="182"/>
        <end position="244"/>
    </location>
</feature>
<evidence type="ECO:0008006" key="10">
    <source>
        <dbReference type="Google" id="ProtNLM"/>
    </source>
</evidence>
<dbReference type="Proteomes" id="UP001485043">
    <property type="component" value="Unassembled WGS sequence"/>
</dbReference>
<dbReference type="PROSITE" id="PS51371">
    <property type="entry name" value="CBS"/>
    <property type="match status" value="1"/>
</dbReference>
<keyword evidence="3 5" id="KW-0812">Transmembrane</keyword>
<dbReference type="InterPro" id="IPR046342">
    <property type="entry name" value="CBS_dom_sf"/>
</dbReference>
<feature type="transmembrane region" description="Helical" evidence="5">
    <location>
        <begin position="97"/>
        <end position="119"/>
    </location>
</feature>
<evidence type="ECO:0000256" key="5">
    <source>
        <dbReference type="SAM" id="Phobius"/>
    </source>
</evidence>
<keyword evidence="2" id="KW-0129">CBS domain</keyword>
<name>A0AAW1TA46_9CHLO</name>
<feature type="domain" description="CNNM transmembrane" evidence="7">
    <location>
        <begin position="1"/>
        <end position="160"/>
    </location>
</feature>
<sequence>MSGLTLGLMSMDTVELEVLRRSGTARERRYAARIQPVVQRPHWTLVTLLLCNAAALEALPICLDKIVDPAIAIVLSVTAVLLFGEILPQALCKSYALVIGAHTAWLVTALMWGCGIISWPISKLLDWLLGSEHTALFRRAQLKALVDMHSLDAGMGGQLTTTEIGIIGGALELTNKTAMQRMVPLDKVVMVSEEAILTKDSVREFMRSGHSRLPVHAPGNRTKLRGVILIKELALHDLSEGIPVTRLHIRTLPYVRADTAMYDVFKVFQSGHSHMMVLTQPHPLCDVSELSSDETPSTASQQTEGLPASPHVQLDVQDAAVAPARFPTLDKPQVAQLSFTGLPLPHLQEVVTVASEAAQADEPIGIVTIEDILEELLQQDIYDETDNMLRAIRSSKKHKGYNVEHPAGASPVRLQSKSPVSAALPGPPSSVSNKAQ</sequence>
<keyword evidence="9" id="KW-1185">Reference proteome</keyword>
<dbReference type="Gene3D" id="3.10.580.10">
    <property type="entry name" value="CBS-domain"/>
    <property type="match status" value="2"/>
</dbReference>
<reference evidence="8 9" key="1">
    <citation type="journal article" date="2024" name="Nat. Commun.">
        <title>Phylogenomics reveals the evolutionary origins of lichenization in chlorophyte algae.</title>
        <authorList>
            <person name="Puginier C."/>
            <person name="Libourel C."/>
            <person name="Otte J."/>
            <person name="Skaloud P."/>
            <person name="Haon M."/>
            <person name="Grisel S."/>
            <person name="Petersen M."/>
            <person name="Berrin J.G."/>
            <person name="Delaux P.M."/>
            <person name="Dal Grande F."/>
            <person name="Keller J."/>
        </authorList>
    </citation>
    <scope>NUCLEOTIDE SEQUENCE [LARGE SCALE GENOMIC DNA]</scope>
    <source>
        <strain evidence="8 9">SAG 2523</strain>
    </source>
</reference>
<dbReference type="GO" id="GO:0005737">
    <property type="term" value="C:cytoplasm"/>
    <property type="evidence" value="ECO:0007669"/>
    <property type="project" value="TreeGrafter"/>
</dbReference>
<dbReference type="PANTHER" id="PTHR12064">
    <property type="entry name" value="METAL TRANSPORTER CNNM"/>
    <property type="match status" value="1"/>
</dbReference>
<gene>
    <name evidence="8" type="ORF">WJX84_002330</name>
</gene>
<evidence type="ECO:0000256" key="3">
    <source>
        <dbReference type="PROSITE-ProRule" id="PRU01193"/>
    </source>
</evidence>
<dbReference type="InterPro" id="IPR000644">
    <property type="entry name" value="CBS_dom"/>
</dbReference>
<proteinExistence type="predicted"/>
<evidence type="ECO:0000259" key="6">
    <source>
        <dbReference type="PROSITE" id="PS51371"/>
    </source>
</evidence>
<evidence type="ECO:0000313" key="9">
    <source>
        <dbReference type="Proteomes" id="UP001485043"/>
    </source>
</evidence>
<dbReference type="EMBL" id="JALJOV010000165">
    <property type="protein sequence ID" value="KAK9866389.1"/>
    <property type="molecule type" value="Genomic_DNA"/>
</dbReference>
<dbReference type="SUPFAM" id="SSF54631">
    <property type="entry name" value="CBS-domain pair"/>
    <property type="match status" value="1"/>
</dbReference>
<dbReference type="PROSITE" id="PS51846">
    <property type="entry name" value="CNNM"/>
    <property type="match status" value="1"/>
</dbReference>
<dbReference type="Pfam" id="PF01595">
    <property type="entry name" value="CNNM"/>
    <property type="match status" value="1"/>
</dbReference>
<dbReference type="GO" id="GO:0016020">
    <property type="term" value="C:membrane"/>
    <property type="evidence" value="ECO:0007669"/>
    <property type="project" value="UniProtKB-UniRule"/>
</dbReference>
<keyword evidence="3 5" id="KW-1133">Transmembrane helix</keyword>
<dbReference type="AlphaFoldDB" id="A0AAW1TA46"/>
<protein>
    <recommendedName>
        <fullName evidence="10">CNNM transmembrane domain-containing protein</fullName>
    </recommendedName>
</protein>
<keyword evidence="1" id="KW-0677">Repeat</keyword>
<comment type="caution">
    <text evidence="8">The sequence shown here is derived from an EMBL/GenBank/DDBJ whole genome shotgun (WGS) entry which is preliminary data.</text>
</comment>
<dbReference type="InterPro" id="IPR002550">
    <property type="entry name" value="CNNM"/>
</dbReference>
<dbReference type="PANTHER" id="PTHR12064:SF97">
    <property type="entry name" value="METAL TRANSPORTER CNNM-5"/>
    <property type="match status" value="1"/>
</dbReference>
<feature type="region of interest" description="Disordered" evidence="4">
    <location>
        <begin position="397"/>
        <end position="436"/>
    </location>
</feature>
<feature type="region of interest" description="Disordered" evidence="4">
    <location>
        <begin position="287"/>
        <end position="308"/>
    </location>
</feature>
<feature type="transmembrane region" description="Helical" evidence="5">
    <location>
        <begin position="70"/>
        <end position="91"/>
    </location>
</feature>
<accession>A0AAW1TA46</accession>